<sequence>MSKPDYALDLCIEEEKQKCLDALQKYYKKNKHPSIVRLHAYLSSLPAEETVLEDLDKIKIYLSEDPS</sequence>
<protein>
    <submittedName>
        <fullName evidence="1">Uncharacterized protein</fullName>
    </submittedName>
</protein>
<dbReference type="EMBL" id="MN739993">
    <property type="protein sequence ID" value="QHT81957.1"/>
    <property type="molecule type" value="Genomic_DNA"/>
</dbReference>
<dbReference type="AlphaFoldDB" id="A0A6C0HNJ5"/>
<accession>A0A6C0HNJ5</accession>
<evidence type="ECO:0000313" key="1">
    <source>
        <dbReference type="EMBL" id="QHT81957.1"/>
    </source>
</evidence>
<reference evidence="1" key="1">
    <citation type="journal article" date="2020" name="Nature">
        <title>Giant virus diversity and host interactions through global metagenomics.</title>
        <authorList>
            <person name="Schulz F."/>
            <person name="Roux S."/>
            <person name="Paez-Espino D."/>
            <person name="Jungbluth S."/>
            <person name="Walsh D.A."/>
            <person name="Denef V.J."/>
            <person name="McMahon K.D."/>
            <person name="Konstantinidis K.T."/>
            <person name="Eloe-Fadrosh E.A."/>
            <person name="Kyrpides N.C."/>
            <person name="Woyke T."/>
        </authorList>
    </citation>
    <scope>NUCLEOTIDE SEQUENCE</scope>
    <source>
        <strain evidence="1">GVMAG-M-3300023184-160</strain>
    </source>
</reference>
<proteinExistence type="predicted"/>
<organism evidence="1">
    <name type="scientific">viral metagenome</name>
    <dbReference type="NCBI Taxonomy" id="1070528"/>
    <lineage>
        <taxon>unclassified sequences</taxon>
        <taxon>metagenomes</taxon>
        <taxon>organismal metagenomes</taxon>
    </lineage>
</organism>
<name>A0A6C0HNJ5_9ZZZZ</name>